<keyword evidence="5" id="KW-0811">Translocation</keyword>
<dbReference type="PANTHER" id="PTHR30371">
    <property type="entry name" value="SEC-INDEPENDENT PROTEIN TRANSLOCASE PROTEIN TATC"/>
    <property type="match status" value="1"/>
</dbReference>
<comment type="subunit">
    <text evidence="5">Forms a complex with TatA.</text>
</comment>
<dbReference type="NCBIfam" id="TIGR00945">
    <property type="entry name" value="tatC"/>
    <property type="match status" value="1"/>
</dbReference>
<accession>A0A0G0W261</accession>
<comment type="similarity">
    <text evidence="5">Belongs to the TatC family.</text>
</comment>
<dbReference type="GO" id="GO:0043953">
    <property type="term" value="P:protein transport by the Tat complex"/>
    <property type="evidence" value="ECO:0007669"/>
    <property type="project" value="UniProtKB-UniRule"/>
</dbReference>
<evidence type="ECO:0000313" key="6">
    <source>
        <dbReference type="EMBL" id="KKS07054.1"/>
    </source>
</evidence>
<feature type="transmembrane region" description="Helical" evidence="5">
    <location>
        <begin position="220"/>
        <end position="244"/>
    </location>
</feature>
<dbReference type="GO" id="GO:0009977">
    <property type="term" value="F:proton motive force dependent protein transmembrane transporter activity"/>
    <property type="evidence" value="ECO:0007669"/>
    <property type="project" value="TreeGrafter"/>
</dbReference>
<feature type="transmembrane region" description="Helical" evidence="5">
    <location>
        <begin position="75"/>
        <end position="102"/>
    </location>
</feature>
<dbReference type="GO" id="GO:0033281">
    <property type="term" value="C:TAT protein transport complex"/>
    <property type="evidence" value="ECO:0007669"/>
    <property type="project" value="UniProtKB-UniRule"/>
</dbReference>
<proteinExistence type="inferred from homology"/>
<evidence type="ECO:0000256" key="4">
    <source>
        <dbReference type="ARBA" id="ARBA00023136"/>
    </source>
</evidence>
<dbReference type="Proteomes" id="UP000034544">
    <property type="component" value="Unassembled WGS sequence"/>
</dbReference>
<feature type="transmembrane region" description="Helical" evidence="5">
    <location>
        <begin position="33"/>
        <end position="50"/>
    </location>
</feature>
<evidence type="ECO:0000313" key="7">
    <source>
        <dbReference type="Proteomes" id="UP000034544"/>
    </source>
</evidence>
<evidence type="ECO:0000256" key="5">
    <source>
        <dbReference type="HAMAP-Rule" id="MF_00902"/>
    </source>
</evidence>
<dbReference type="Pfam" id="PF00902">
    <property type="entry name" value="TatC"/>
    <property type="match status" value="1"/>
</dbReference>
<feature type="transmembrane region" description="Helical" evidence="5">
    <location>
        <begin position="114"/>
        <end position="135"/>
    </location>
</feature>
<keyword evidence="5" id="KW-0653">Protein transport</keyword>
<dbReference type="GO" id="GO:0065002">
    <property type="term" value="P:intracellular protein transmembrane transport"/>
    <property type="evidence" value="ECO:0007669"/>
    <property type="project" value="TreeGrafter"/>
</dbReference>
<reference evidence="6 7" key="1">
    <citation type="journal article" date="2015" name="Nature">
        <title>rRNA introns, odd ribosomes, and small enigmatic genomes across a large radiation of phyla.</title>
        <authorList>
            <person name="Brown C.T."/>
            <person name="Hug L.A."/>
            <person name="Thomas B.C."/>
            <person name="Sharon I."/>
            <person name="Castelle C.J."/>
            <person name="Singh A."/>
            <person name="Wilkins M.J."/>
            <person name="Williams K.H."/>
            <person name="Banfield J.F."/>
        </authorList>
    </citation>
    <scope>NUCLEOTIDE SEQUENCE [LARGE SCALE GENOMIC DNA]</scope>
</reference>
<evidence type="ECO:0000256" key="1">
    <source>
        <dbReference type="ARBA" id="ARBA00004141"/>
    </source>
</evidence>
<gene>
    <name evidence="5" type="primary">tatC</name>
    <name evidence="6" type="ORF">UU59_C0014G0014</name>
</gene>
<dbReference type="AlphaFoldDB" id="A0A0G0W261"/>
<dbReference type="PANTHER" id="PTHR30371:SF0">
    <property type="entry name" value="SEC-INDEPENDENT PROTEIN TRANSLOCASE PROTEIN TATC, CHLOROPLASTIC-RELATED"/>
    <property type="match status" value="1"/>
</dbReference>
<sequence>MTKKRPSQINSNPGLLNPPLRLEDHLNEIRTRLLYVALVFLISSVIGFIFRERLFEILVHPLNGPLFYTTPAGGFNFVITLSIRFGLLVAIPFAIYHLALFIAPAQPQGMKFPVTPIVGVSFLLLCLGILFAYYISIPTALAFLKRFGPGNISSIITAESYLLFISVFILGFGLLFQLPLVMFLINKIVHLRVKNLLRAQKWVVLAAFVLAAILTPTPDIANQVMMAIPMIVLYQISVLTIYLANRRY</sequence>
<dbReference type="InterPro" id="IPR002033">
    <property type="entry name" value="TatC"/>
</dbReference>
<keyword evidence="3 5" id="KW-1133">Transmembrane helix</keyword>
<evidence type="ECO:0000256" key="2">
    <source>
        <dbReference type="ARBA" id="ARBA00022692"/>
    </source>
</evidence>
<keyword evidence="2 5" id="KW-0812">Transmembrane</keyword>
<dbReference type="PRINTS" id="PR01840">
    <property type="entry name" value="TATCFAMILY"/>
</dbReference>
<comment type="subcellular location">
    <subcellularLocation>
        <location evidence="5">Cell membrane</location>
        <topology evidence="5">Multi-pass membrane protein</topology>
    </subcellularLocation>
    <subcellularLocation>
        <location evidence="1">Membrane</location>
        <topology evidence="1">Multi-pass membrane protein</topology>
    </subcellularLocation>
</comment>
<comment type="function">
    <text evidence="5">Part of the twin-arginine translocation (Tat) system that transports large folded proteins containing a characteristic twin-arginine motif in their signal peptide across membranes.</text>
</comment>
<feature type="transmembrane region" description="Helical" evidence="5">
    <location>
        <begin position="196"/>
        <end position="214"/>
    </location>
</feature>
<organism evidence="6 7">
    <name type="scientific">candidate division WWE3 bacterium GW2011_GWE1_41_27</name>
    <dbReference type="NCBI Taxonomy" id="1619131"/>
    <lineage>
        <taxon>Bacteria</taxon>
        <taxon>Katanobacteria</taxon>
    </lineage>
</organism>
<protein>
    <recommendedName>
        <fullName evidence="5">Sec-independent protein translocase protein TatC</fullName>
    </recommendedName>
</protein>
<keyword evidence="4 5" id="KW-0472">Membrane</keyword>
<feature type="transmembrane region" description="Helical" evidence="5">
    <location>
        <begin position="161"/>
        <end position="184"/>
    </location>
</feature>
<dbReference type="HAMAP" id="MF_00902">
    <property type="entry name" value="TatC"/>
    <property type="match status" value="1"/>
</dbReference>
<name>A0A0G0W261_UNCKA</name>
<keyword evidence="5" id="KW-1003">Cell membrane</keyword>
<comment type="caution">
    <text evidence="6">The sequence shown here is derived from an EMBL/GenBank/DDBJ whole genome shotgun (WGS) entry which is preliminary data.</text>
</comment>
<evidence type="ECO:0000256" key="3">
    <source>
        <dbReference type="ARBA" id="ARBA00022989"/>
    </source>
</evidence>
<keyword evidence="5" id="KW-0813">Transport</keyword>
<dbReference type="EMBL" id="LCBF01000014">
    <property type="protein sequence ID" value="KKS07054.1"/>
    <property type="molecule type" value="Genomic_DNA"/>
</dbReference>